<evidence type="ECO:0000313" key="3">
    <source>
        <dbReference type="Proteomes" id="UP000790347"/>
    </source>
</evidence>
<feature type="region of interest" description="Disordered" evidence="1">
    <location>
        <begin position="1"/>
        <end position="70"/>
    </location>
</feature>
<feature type="compositionally biased region" description="Polar residues" evidence="1">
    <location>
        <begin position="58"/>
        <end position="70"/>
    </location>
</feature>
<reference evidence="2" key="2">
    <citation type="journal article" date="2022" name="Res Sq">
        <title>Comparative Genomics Reveals Insights into the Divergent Evolution of Astigmatic Mites and Household Pest Adaptations.</title>
        <authorList>
            <person name="Xiong Q."/>
            <person name="Wan A.T.-Y."/>
            <person name="Liu X.-Y."/>
            <person name="Fung C.S.-H."/>
            <person name="Xiao X."/>
            <person name="Malainual N."/>
            <person name="Hou J."/>
            <person name="Wang L."/>
            <person name="Wang M."/>
            <person name="Yang K."/>
            <person name="Cui Y."/>
            <person name="Leung E."/>
            <person name="Nong W."/>
            <person name="Shin S.-K."/>
            <person name="Au S."/>
            <person name="Jeong K.Y."/>
            <person name="Chew F.T."/>
            <person name="Hui J."/>
            <person name="Leung T.F."/>
            <person name="Tungtrongchitr A."/>
            <person name="Zhong N."/>
            <person name="Liu Z."/>
            <person name="Tsui S."/>
        </authorList>
    </citation>
    <scope>NUCLEOTIDE SEQUENCE</scope>
    <source>
        <strain evidence="2">Derf</strain>
        <tissue evidence="2">Whole organism</tissue>
    </source>
</reference>
<feature type="compositionally biased region" description="Low complexity" evidence="1">
    <location>
        <begin position="101"/>
        <end position="110"/>
    </location>
</feature>
<dbReference type="AlphaFoldDB" id="A0A922L8F3"/>
<feature type="compositionally biased region" description="Polar residues" evidence="1">
    <location>
        <begin position="1"/>
        <end position="38"/>
    </location>
</feature>
<dbReference type="Proteomes" id="UP000790347">
    <property type="component" value="Unassembled WGS sequence"/>
</dbReference>
<gene>
    <name evidence="2" type="ORF">DERF_001182</name>
</gene>
<feature type="region of interest" description="Disordered" evidence="1">
    <location>
        <begin position="82"/>
        <end position="110"/>
    </location>
</feature>
<protein>
    <submittedName>
        <fullName evidence="2">Uncharacterized protein</fullName>
    </submittedName>
</protein>
<proteinExistence type="predicted"/>
<keyword evidence="3" id="KW-1185">Reference proteome</keyword>
<accession>A0A922L8F3</accession>
<dbReference type="EMBL" id="ASGP02000001">
    <property type="protein sequence ID" value="KAH9527141.1"/>
    <property type="molecule type" value="Genomic_DNA"/>
</dbReference>
<evidence type="ECO:0000256" key="1">
    <source>
        <dbReference type="SAM" id="MobiDB-lite"/>
    </source>
</evidence>
<reference evidence="2" key="1">
    <citation type="submission" date="2013-05" db="EMBL/GenBank/DDBJ databases">
        <authorList>
            <person name="Yim A.K.Y."/>
            <person name="Chan T.F."/>
            <person name="Ji K.M."/>
            <person name="Liu X.Y."/>
            <person name="Zhou J.W."/>
            <person name="Li R.Q."/>
            <person name="Yang K.Y."/>
            <person name="Li J."/>
            <person name="Li M."/>
            <person name="Law P.T.W."/>
            <person name="Wu Y.L."/>
            <person name="Cai Z.L."/>
            <person name="Qin H."/>
            <person name="Bao Y."/>
            <person name="Leung R.K.K."/>
            <person name="Ng P.K.S."/>
            <person name="Zou J."/>
            <person name="Zhong X.J."/>
            <person name="Ran P.X."/>
            <person name="Zhong N.S."/>
            <person name="Liu Z.G."/>
            <person name="Tsui S.K.W."/>
        </authorList>
    </citation>
    <scope>NUCLEOTIDE SEQUENCE</scope>
    <source>
        <strain evidence="2">Derf</strain>
        <tissue evidence="2">Whole organism</tissue>
    </source>
</reference>
<name>A0A922L8F3_DERFA</name>
<evidence type="ECO:0000313" key="2">
    <source>
        <dbReference type="EMBL" id="KAH9527141.1"/>
    </source>
</evidence>
<comment type="caution">
    <text evidence="2">The sequence shown here is derived from an EMBL/GenBank/DDBJ whole genome shotgun (WGS) entry which is preliminary data.</text>
</comment>
<sequence length="207" mass="24604">MPFISNNNDNSTIKSSPRNFPQGSYRSYKSFLNQYSNKQQQQQQQQEPQSPRRVSMPIEQSSSSKSTVKNNLSVKNRIFQFDQQQQQHQEQKRSYSVPNEQQQQQQQQQQMKNIFDIEKLLSMSSNEIEMLDKDVLERFLRLLMSEEQKSTNSSLPIKNEIDVNNNHHHMVDNNNDMNTNKTDEDIDKCKMNLIQSLKQQLERYRQN</sequence>
<organism evidence="2 3">
    <name type="scientific">Dermatophagoides farinae</name>
    <name type="common">American house dust mite</name>
    <dbReference type="NCBI Taxonomy" id="6954"/>
    <lineage>
        <taxon>Eukaryota</taxon>
        <taxon>Metazoa</taxon>
        <taxon>Ecdysozoa</taxon>
        <taxon>Arthropoda</taxon>
        <taxon>Chelicerata</taxon>
        <taxon>Arachnida</taxon>
        <taxon>Acari</taxon>
        <taxon>Acariformes</taxon>
        <taxon>Sarcoptiformes</taxon>
        <taxon>Astigmata</taxon>
        <taxon>Psoroptidia</taxon>
        <taxon>Analgoidea</taxon>
        <taxon>Pyroglyphidae</taxon>
        <taxon>Dermatophagoidinae</taxon>
        <taxon>Dermatophagoides</taxon>
    </lineage>
</organism>